<dbReference type="OrthoDB" id="308235at2157"/>
<dbReference type="EMBL" id="JAGGKQ010000017">
    <property type="protein sequence ID" value="MBP1923180.1"/>
    <property type="molecule type" value="Genomic_DNA"/>
</dbReference>
<name>A0A8T4GHT2_9EURY</name>
<accession>A0A8T4GHT2</accession>
<proteinExistence type="predicted"/>
<dbReference type="AlphaFoldDB" id="A0A8T4GHT2"/>
<gene>
    <name evidence="1" type="ORF">J2751_002219</name>
</gene>
<dbReference type="NCBIfam" id="NF038353">
    <property type="entry name" value="FxLYD_dom"/>
    <property type="match status" value="1"/>
</dbReference>
<evidence type="ECO:0000313" key="1">
    <source>
        <dbReference type="EMBL" id="MBP1923180.1"/>
    </source>
</evidence>
<dbReference type="RefSeq" id="WP_209485949.1">
    <property type="nucleotide sequence ID" value="NZ_JAGGKQ010000017.1"/>
</dbReference>
<reference evidence="1" key="1">
    <citation type="submission" date="2021-03" db="EMBL/GenBank/DDBJ databases">
        <title>Genomic Encyclopedia of Type Strains, Phase IV (KMG-IV): sequencing the most valuable type-strain genomes for metagenomic binning, comparative biology and taxonomic classification.</title>
        <authorList>
            <person name="Goeker M."/>
        </authorList>
    </citation>
    <scope>NUCLEOTIDE SEQUENCE</scope>
    <source>
        <strain evidence="1">DSM 23564</strain>
    </source>
</reference>
<evidence type="ECO:0000313" key="2">
    <source>
        <dbReference type="Proteomes" id="UP000823588"/>
    </source>
</evidence>
<protein>
    <submittedName>
        <fullName evidence="1">Uncharacterized protein</fullName>
    </submittedName>
</protein>
<dbReference type="InterPro" id="IPR047676">
    <property type="entry name" value="FxLYD_dom"/>
</dbReference>
<keyword evidence="2" id="KW-1185">Reference proteome</keyword>
<comment type="caution">
    <text evidence="1">The sequence shown here is derived from an EMBL/GenBank/DDBJ whole genome shotgun (WGS) entry which is preliminary data.</text>
</comment>
<organism evidence="1 2">
    <name type="scientific">Halorubrum alkaliphilum</name>
    <dbReference type="NCBI Taxonomy" id="261290"/>
    <lineage>
        <taxon>Archaea</taxon>
        <taxon>Methanobacteriati</taxon>
        <taxon>Methanobacteriota</taxon>
        <taxon>Stenosarchaea group</taxon>
        <taxon>Halobacteria</taxon>
        <taxon>Halobacteriales</taxon>
        <taxon>Haloferacaceae</taxon>
        <taxon>Halorubrum</taxon>
    </lineage>
</organism>
<dbReference type="PROSITE" id="PS51257">
    <property type="entry name" value="PROKAR_LIPOPROTEIN"/>
    <property type="match status" value="1"/>
</dbReference>
<dbReference type="Proteomes" id="UP000823588">
    <property type="component" value="Unassembled WGS sequence"/>
</dbReference>
<sequence length="128" mass="13852">MRRRSLLAAVAATLPPVVTAGCSDDPGGEFADPPARVAESELVREHVGSDEETVAVEGTIERTRDVEISYLEVRVEFHGDEETLLDSTVEQVEGVDEGDSWPFRVTFPHVGEPAADVVAHDAEVVQNL</sequence>